<dbReference type="EMBL" id="KV419445">
    <property type="protein sequence ID" value="KZS87672.1"/>
    <property type="molecule type" value="Genomic_DNA"/>
</dbReference>
<dbReference type="Gene3D" id="1.10.1870.10">
    <property type="entry name" value="Domain 3, Saccharopine reductase"/>
    <property type="match status" value="1"/>
</dbReference>
<keyword evidence="3" id="KW-0521">NADP</keyword>
<dbReference type="InterPro" id="IPR005097">
    <property type="entry name" value="Sacchrp_dh_NADP-bd"/>
</dbReference>
<proteinExistence type="inferred from homology"/>
<evidence type="ECO:0000256" key="1">
    <source>
        <dbReference type="ARBA" id="ARBA00004682"/>
    </source>
</evidence>
<dbReference type="GO" id="GO:0019878">
    <property type="term" value="P:lysine biosynthetic process via aminoadipic acid"/>
    <property type="evidence" value="ECO:0007669"/>
    <property type="project" value="TreeGrafter"/>
</dbReference>
<dbReference type="PANTHER" id="PTHR11133:SF22">
    <property type="entry name" value="ALPHA-AMINOADIPIC SEMIALDEHYDE SYNTHASE, MITOCHONDRIAL"/>
    <property type="match status" value="1"/>
</dbReference>
<dbReference type="CDD" id="cd12189">
    <property type="entry name" value="LKR_SDH_like"/>
    <property type="match status" value="1"/>
</dbReference>
<keyword evidence="4" id="KW-0560">Oxidoreductase</keyword>
<dbReference type="SUPFAM" id="SSF52283">
    <property type="entry name" value="Formate/glycerate dehydrogenase catalytic domain-like"/>
    <property type="match status" value="1"/>
</dbReference>
<evidence type="ECO:0000256" key="6">
    <source>
        <dbReference type="ARBA" id="ARBA00023268"/>
    </source>
</evidence>
<dbReference type="Proteomes" id="UP000076722">
    <property type="component" value="Unassembled WGS sequence"/>
</dbReference>
<evidence type="ECO:0000259" key="8">
    <source>
        <dbReference type="SMART" id="SM01002"/>
    </source>
</evidence>
<dbReference type="STRING" id="1314777.A0A164NFZ9"/>
<dbReference type="InterPro" id="IPR007886">
    <property type="entry name" value="AlaDH/PNT_N"/>
</dbReference>
<organism evidence="10 11">
    <name type="scientific">Sistotremastrum niveocremeum HHB9708</name>
    <dbReference type="NCBI Taxonomy" id="1314777"/>
    <lineage>
        <taxon>Eukaryota</taxon>
        <taxon>Fungi</taxon>
        <taxon>Dikarya</taxon>
        <taxon>Basidiomycota</taxon>
        <taxon>Agaricomycotina</taxon>
        <taxon>Agaricomycetes</taxon>
        <taxon>Sistotremastrales</taxon>
        <taxon>Sistotremastraceae</taxon>
        <taxon>Sertulicium</taxon>
        <taxon>Sertulicium niveocremeum</taxon>
    </lineage>
</organism>
<dbReference type="GO" id="GO:0005737">
    <property type="term" value="C:cytoplasm"/>
    <property type="evidence" value="ECO:0007669"/>
    <property type="project" value="TreeGrafter"/>
</dbReference>
<gene>
    <name evidence="10" type="ORF">SISNIDRAFT_398299</name>
</gene>
<feature type="non-terminal residue" evidence="10">
    <location>
        <position position="887"/>
    </location>
</feature>
<dbReference type="SUPFAM" id="SSF55347">
    <property type="entry name" value="Glyceraldehyde-3-phosphate dehydrogenase-like, C-terminal domain"/>
    <property type="match status" value="1"/>
</dbReference>
<name>A0A164NFZ9_9AGAM</name>
<keyword evidence="5" id="KW-0028">Amino-acid biosynthesis</keyword>
<dbReference type="SMART" id="SM01003">
    <property type="entry name" value="AlaDh_PNT_N"/>
    <property type="match status" value="1"/>
</dbReference>
<dbReference type="Gene3D" id="3.30.360.10">
    <property type="entry name" value="Dihydrodipicolinate Reductase, domain 2"/>
    <property type="match status" value="1"/>
</dbReference>
<dbReference type="InterPro" id="IPR032095">
    <property type="entry name" value="Sacchrp_dh-like_C"/>
</dbReference>
<keyword evidence="6" id="KW-0511">Multifunctional enzyme</keyword>
<reference evidence="10 11" key="1">
    <citation type="journal article" date="2016" name="Mol. Biol. Evol.">
        <title>Comparative Genomics of Early-Diverging Mushroom-Forming Fungi Provides Insights into the Origins of Lignocellulose Decay Capabilities.</title>
        <authorList>
            <person name="Nagy L.G."/>
            <person name="Riley R."/>
            <person name="Tritt A."/>
            <person name="Adam C."/>
            <person name="Daum C."/>
            <person name="Floudas D."/>
            <person name="Sun H."/>
            <person name="Yadav J.S."/>
            <person name="Pangilinan J."/>
            <person name="Larsson K.H."/>
            <person name="Matsuura K."/>
            <person name="Barry K."/>
            <person name="Labutti K."/>
            <person name="Kuo R."/>
            <person name="Ohm R.A."/>
            <person name="Bhattacharya S.S."/>
            <person name="Shirouzu T."/>
            <person name="Yoshinaga Y."/>
            <person name="Martin F.M."/>
            <person name="Grigoriev I.V."/>
            <person name="Hibbett D.S."/>
        </authorList>
    </citation>
    <scope>NUCLEOTIDE SEQUENCE [LARGE SCALE GENOMIC DNA]</scope>
    <source>
        <strain evidence="10 11">HHB9708</strain>
    </source>
</reference>
<dbReference type="InterPro" id="IPR007698">
    <property type="entry name" value="AlaDH/PNT_NAD(H)-bd"/>
</dbReference>
<dbReference type="SUPFAM" id="SSF51735">
    <property type="entry name" value="NAD(P)-binding Rossmann-fold domains"/>
    <property type="match status" value="1"/>
</dbReference>
<keyword evidence="11" id="KW-1185">Reference proteome</keyword>
<feature type="domain" description="Alanine dehydrogenase/pyridine nucleotide transhydrogenase N-terminal" evidence="9">
    <location>
        <begin position="14"/>
        <end position="161"/>
    </location>
</feature>
<dbReference type="AlphaFoldDB" id="A0A164NFZ9"/>
<evidence type="ECO:0000256" key="5">
    <source>
        <dbReference type="ARBA" id="ARBA00023154"/>
    </source>
</evidence>
<dbReference type="Pfam" id="PF05222">
    <property type="entry name" value="AlaDh_PNT_N"/>
    <property type="match status" value="1"/>
</dbReference>
<feature type="domain" description="Alanine dehydrogenase/pyridine nucleotide transhydrogenase NAD(H)-binding" evidence="8">
    <location>
        <begin position="198"/>
        <end position="385"/>
    </location>
</feature>
<protein>
    <submittedName>
        <fullName evidence="10">Uncharacterized protein</fullName>
    </submittedName>
</protein>
<evidence type="ECO:0000313" key="10">
    <source>
        <dbReference type="EMBL" id="KZS87672.1"/>
    </source>
</evidence>
<dbReference type="Gene3D" id="3.40.50.720">
    <property type="entry name" value="NAD(P)-binding Rossmann-like Domain"/>
    <property type="match status" value="2"/>
</dbReference>
<dbReference type="Pfam" id="PF16653">
    <property type="entry name" value="Sacchrp_dh_C"/>
    <property type="match status" value="1"/>
</dbReference>
<dbReference type="GO" id="GO:0033512">
    <property type="term" value="P:L-lysine catabolic process to acetyl-CoA via saccharopine"/>
    <property type="evidence" value="ECO:0007669"/>
    <property type="project" value="UniProtKB-UniPathway"/>
</dbReference>
<dbReference type="GO" id="GO:0004753">
    <property type="term" value="F:saccharopine dehydrogenase activity"/>
    <property type="evidence" value="ECO:0007669"/>
    <property type="project" value="TreeGrafter"/>
</dbReference>
<dbReference type="SMART" id="SM01002">
    <property type="entry name" value="AlaDh_PNT_C"/>
    <property type="match status" value="1"/>
</dbReference>
<comment type="pathway">
    <text evidence="1">Amino-acid degradation; L-lysine degradation via saccharopine pathway; glutaryl-CoA from L-lysine: step 1/6.</text>
</comment>
<accession>A0A164NFZ9</accession>
<dbReference type="UniPathway" id="UPA00868">
    <property type="reaction ID" value="UER00835"/>
</dbReference>
<evidence type="ECO:0000256" key="2">
    <source>
        <dbReference type="ARBA" id="ARBA00004720"/>
    </source>
</evidence>
<dbReference type="InterPro" id="IPR036291">
    <property type="entry name" value="NAD(P)-bd_dom_sf"/>
</dbReference>
<evidence type="ECO:0000256" key="4">
    <source>
        <dbReference type="ARBA" id="ARBA00023002"/>
    </source>
</evidence>
<keyword evidence="5" id="KW-0457">Lysine biosynthesis</keyword>
<dbReference type="OrthoDB" id="10059875at2759"/>
<evidence type="ECO:0000259" key="9">
    <source>
        <dbReference type="SMART" id="SM01003"/>
    </source>
</evidence>
<feature type="non-terminal residue" evidence="10">
    <location>
        <position position="1"/>
    </location>
</feature>
<evidence type="ECO:0000313" key="11">
    <source>
        <dbReference type="Proteomes" id="UP000076722"/>
    </source>
</evidence>
<dbReference type="FunFam" id="3.40.50.720:FF:000072">
    <property type="entry name" value="Saccharopine dehydrogenase [NADP(+), L-glutamate-forming]"/>
    <property type="match status" value="1"/>
</dbReference>
<evidence type="ECO:0000256" key="7">
    <source>
        <dbReference type="ARBA" id="ARBA00025744"/>
    </source>
</evidence>
<comment type="pathway">
    <text evidence="2">Amino-acid degradation; L-lysine degradation via saccharopine pathway; glutaryl-CoA from L-lysine: step 2/6.</text>
</comment>
<dbReference type="PANTHER" id="PTHR11133">
    <property type="entry name" value="SACCHAROPINE DEHYDROGENASE"/>
    <property type="match status" value="1"/>
</dbReference>
<dbReference type="Pfam" id="PF03435">
    <property type="entry name" value="Sacchrp_dh_NADP"/>
    <property type="match status" value="1"/>
</dbReference>
<dbReference type="InterPro" id="IPR051168">
    <property type="entry name" value="AASS"/>
</dbReference>
<comment type="similarity">
    <text evidence="7">In the C-terminal section; belongs to the saccharopine dehydrogenase family.</text>
</comment>
<evidence type="ECO:0000256" key="3">
    <source>
        <dbReference type="ARBA" id="ARBA00022857"/>
    </source>
</evidence>
<sequence>AFATTSRTRPITLGIRREDPERIWERRAPLTPDAVASLIREENVRVLIQDCARRIFPTSAYIKAGAVVHDTLEPAHIVVGIKEVPLNEVLKSPVDGIPRTHLMFSHSAKGQAYNMPLLAKFVSSDSTSATSHLLPTLIDYELLTDDNGKRAIGFGYYAGVAGLIEGLVSSAHDHLSMGVASPFLQLPRPYSFRDMTQLHRALSEIGDRIATEGTPRAIGPFVIGVTGSGNVASGVLDTLKHLPIEMCPADQLHALISNTQADLRKVYVVHANPSTYLEHKNRLSYDRRDYYDNPNDYSSQFHERIAPHLTVFINGIGWKSGFPRLMTTSQLAHAVAKSRKLYGLVRRLSVADITCDIEGGLEFVSHATKIDNPTFRTDDNVQVMSIDILPSELPLDASTHFSSKLQQYLKAVIRQYRSSEEESSDSHITHALTRATIAKQGQLEPAYQWLSHHLNTAQDVNAKSLASPAPYQNVLLLGSGMVAGPVVEEICSHPEMRLLVASNQLAEAEKLIAPFENATAKFIDISDANQLQSLISEADVVISLLPIALHPIVAEHCIKLRKNLVNASYVSPEMKALHNRAVEAGIQILCEVGLDPGLDHCSALALLDDVRSQGYEPRSFISFCGGLPAPQYADVPLGYKFSWSPRGVLSAAQNSAAFRLDNKEYFVPGSDLLKSAFEHVPISRTLKFEGLPNRDSLPYAKEYNLDPGLRSLLRGTLRYPGFSSTMSGLKEIGFLDNSTLINPSGWAELPFKVLSSRSGSPVKDSASIISCLSDILPSYASDDVVNTLQWLDMLNPSADSHLPPLPDGPRTPLDYLTTILSHKLSYGPGEQDMVVLSHEVIASSKQASANAPEMVCSSTMIEYGTTGTTAMAKTVGLPVALAALHML</sequence>